<dbReference type="GO" id="GO:0006355">
    <property type="term" value="P:regulation of DNA-templated transcription"/>
    <property type="evidence" value="ECO:0007669"/>
    <property type="project" value="InterPro"/>
</dbReference>
<dbReference type="Proteomes" id="UP000178659">
    <property type="component" value="Unassembled WGS sequence"/>
</dbReference>
<comment type="caution">
    <text evidence="1">The sequence shown here is derived from an EMBL/GenBank/DDBJ whole genome shotgun (WGS) entry which is preliminary data.</text>
</comment>
<evidence type="ECO:0000313" key="2">
    <source>
        <dbReference type="Proteomes" id="UP000178659"/>
    </source>
</evidence>
<name>A0A1G1VD10_9BACT</name>
<dbReference type="EMBL" id="MHCC01000017">
    <property type="protein sequence ID" value="OGY13304.1"/>
    <property type="molecule type" value="Genomic_DNA"/>
</dbReference>
<dbReference type="AlphaFoldDB" id="A0A1G1VD10"/>
<proteinExistence type="predicted"/>
<dbReference type="InterPro" id="IPR010985">
    <property type="entry name" value="Ribbon_hlx_hlx"/>
</dbReference>
<organism evidence="1 2">
    <name type="scientific">Candidatus Blackburnbacteria bacterium RIFCSPLOWO2_01_FULL_40_20</name>
    <dbReference type="NCBI Taxonomy" id="1797519"/>
    <lineage>
        <taxon>Bacteria</taxon>
        <taxon>Candidatus Blackburniibacteriota</taxon>
    </lineage>
</organism>
<accession>A0A1G1VD10</accession>
<gene>
    <name evidence="1" type="ORF">A3A77_02650</name>
</gene>
<sequence length="78" mass="8795">MLQRVQLLLDSQTKKELKKIAELENRSMSDLAREILVKSVQKRGKGAKDGGIAFLKQQAKKAVKGPGNSEYDRYAYDL</sequence>
<evidence type="ECO:0000313" key="1">
    <source>
        <dbReference type="EMBL" id="OGY13304.1"/>
    </source>
</evidence>
<protein>
    <submittedName>
        <fullName evidence="1">Uncharacterized protein</fullName>
    </submittedName>
</protein>
<reference evidence="1 2" key="1">
    <citation type="journal article" date="2016" name="Nat. Commun.">
        <title>Thousands of microbial genomes shed light on interconnected biogeochemical processes in an aquifer system.</title>
        <authorList>
            <person name="Anantharaman K."/>
            <person name="Brown C.T."/>
            <person name="Hug L.A."/>
            <person name="Sharon I."/>
            <person name="Castelle C.J."/>
            <person name="Probst A.J."/>
            <person name="Thomas B.C."/>
            <person name="Singh A."/>
            <person name="Wilkins M.J."/>
            <person name="Karaoz U."/>
            <person name="Brodie E.L."/>
            <person name="Williams K.H."/>
            <person name="Hubbard S.S."/>
            <person name="Banfield J.F."/>
        </authorList>
    </citation>
    <scope>NUCLEOTIDE SEQUENCE [LARGE SCALE GENOMIC DNA]</scope>
</reference>
<dbReference type="SUPFAM" id="SSF47598">
    <property type="entry name" value="Ribbon-helix-helix"/>
    <property type="match status" value="1"/>
</dbReference>